<accession>A0A5J6N2D3</accession>
<keyword evidence="11" id="KW-1185">Reference proteome</keyword>
<dbReference type="GO" id="GO:0009236">
    <property type="term" value="P:cobalamin biosynthetic process"/>
    <property type="evidence" value="ECO:0007669"/>
    <property type="project" value="UniProtKB-UniRule"/>
</dbReference>
<comment type="pathway">
    <text evidence="1">Cofactor biosynthesis; adenosylcobalamin biosynthesis.</text>
</comment>
<dbReference type="EMBL" id="CP042582">
    <property type="protein sequence ID" value="QEX23869.1"/>
    <property type="molecule type" value="Genomic_DNA"/>
</dbReference>
<evidence type="ECO:0000256" key="2">
    <source>
        <dbReference type="ARBA" id="ARBA00005879"/>
    </source>
</evidence>
<dbReference type="Gene3D" id="3.40.1010.10">
    <property type="entry name" value="Cobalt-precorrin-4 Transmethylase, Domain 1"/>
    <property type="match status" value="1"/>
</dbReference>
<evidence type="ECO:0000256" key="4">
    <source>
        <dbReference type="ARBA" id="ARBA00022603"/>
    </source>
</evidence>
<organism evidence="10 11">
    <name type="scientific">Hypericibacter adhaerens</name>
    <dbReference type="NCBI Taxonomy" id="2602016"/>
    <lineage>
        <taxon>Bacteria</taxon>
        <taxon>Pseudomonadati</taxon>
        <taxon>Pseudomonadota</taxon>
        <taxon>Alphaproteobacteria</taxon>
        <taxon>Rhodospirillales</taxon>
        <taxon>Dongiaceae</taxon>
        <taxon>Hypericibacter</taxon>
    </lineage>
</organism>
<evidence type="ECO:0000256" key="7">
    <source>
        <dbReference type="PIRNR" id="PIRNR036427"/>
    </source>
</evidence>
<dbReference type="Gene3D" id="3.30.950.10">
    <property type="entry name" value="Methyltransferase, Cobalt-precorrin-4 Transmethylase, Domain 2"/>
    <property type="match status" value="1"/>
</dbReference>
<evidence type="ECO:0000256" key="6">
    <source>
        <dbReference type="ARBA" id="ARBA00022691"/>
    </source>
</evidence>
<evidence type="ECO:0000313" key="11">
    <source>
        <dbReference type="Proteomes" id="UP000325797"/>
    </source>
</evidence>
<dbReference type="GO" id="GO:0032259">
    <property type="term" value="P:methylation"/>
    <property type="evidence" value="ECO:0007669"/>
    <property type="project" value="UniProtKB-KW"/>
</dbReference>
<feature type="domain" description="Tetrapyrrole methylase" evidence="9">
    <location>
        <begin position="9"/>
        <end position="213"/>
    </location>
</feature>
<dbReference type="GO" id="GO:0030788">
    <property type="term" value="F:precorrin-2 C20-methyltransferase activity"/>
    <property type="evidence" value="ECO:0007669"/>
    <property type="project" value="InterPro"/>
</dbReference>
<evidence type="ECO:0000313" key="10">
    <source>
        <dbReference type="EMBL" id="QEX23869.1"/>
    </source>
</evidence>
<dbReference type="InterPro" id="IPR006364">
    <property type="entry name" value="CobI/CbiL/CobIJ_dom"/>
</dbReference>
<dbReference type="RefSeq" id="WP_151119200.1">
    <property type="nucleotide sequence ID" value="NZ_CP042582.1"/>
</dbReference>
<dbReference type="InterPro" id="IPR003043">
    <property type="entry name" value="Uropor_MeTrfase_CS"/>
</dbReference>
<dbReference type="InterPro" id="IPR014776">
    <property type="entry name" value="4pyrrole_Mease_sub2"/>
</dbReference>
<dbReference type="InterPro" id="IPR000878">
    <property type="entry name" value="4pyrrol_Mease"/>
</dbReference>
<dbReference type="NCBIfam" id="TIGR01467">
    <property type="entry name" value="cobI_cbiL"/>
    <property type="match status" value="1"/>
</dbReference>
<sequence>MSGGGQFGTVWGLGLGPGDPELVTLKAAAILKRAAVIAYPAPEEGDSFARMIAAPHLSGQQREIAIRMPLGDGAFPKEDIYDGAAAAILAESAAGREVAVLCEGDPFFYGSFQYLYARLAGRCPVRIVPGVSSLMACADAAGMPLTARNDVLSVIPAPLPETEIARRLEDCDAAAIMKLGRHLGKVRRVLQAAGLVERTRYVERATLGSEKVMALAELHGESAPYFSMLLVHRRAEAWSNRSGSGRSMRGEAS</sequence>
<keyword evidence="6" id="KW-0949">S-adenosyl-L-methionine</keyword>
<evidence type="ECO:0000259" key="9">
    <source>
        <dbReference type="Pfam" id="PF00590"/>
    </source>
</evidence>
<dbReference type="Pfam" id="PF00590">
    <property type="entry name" value="TP_methylase"/>
    <property type="match status" value="1"/>
</dbReference>
<dbReference type="Proteomes" id="UP000325797">
    <property type="component" value="Chromosome"/>
</dbReference>
<evidence type="ECO:0000256" key="5">
    <source>
        <dbReference type="ARBA" id="ARBA00022679"/>
    </source>
</evidence>
<evidence type="ECO:0000256" key="8">
    <source>
        <dbReference type="RuleBase" id="RU003960"/>
    </source>
</evidence>
<keyword evidence="5 8" id="KW-0808">Transferase</keyword>
<proteinExistence type="inferred from homology"/>
<dbReference type="InterPro" id="IPR035996">
    <property type="entry name" value="4pyrrol_Methylase_sf"/>
</dbReference>
<gene>
    <name evidence="10" type="ORF">FRZ61_38080</name>
</gene>
<dbReference type="PROSITE" id="PS00839">
    <property type="entry name" value="SUMT_1"/>
    <property type="match status" value="1"/>
</dbReference>
<dbReference type="PROSITE" id="PS00840">
    <property type="entry name" value="SUMT_2"/>
    <property type="match status" value="1"/>
</dbReference>
<dbReference type="UniPathway" id="UPA00148"/>
<dbReference type="CDD" id="cd11645">
    <property type="entry name" value="Precorrin_2_C20_MT"/>
    <property type="match status" value="1"/>
</dbReference>
<dbReference type="OrthoDB" id="9804789at2"/>
<protein>
    <submittedName>
        <fullName evidence="10">Precorrin-2 C(20)-methyltransferase</fullName>
    </submittedName>
</protein>
<keyword evidence="4 8" id="KW-0489">Methyltransferase</keyword>
<dbReference type="PIRSF" id="PIRSF036427">
    <property type="entry name" value="Precrrn-2_mtase"/>
    <property type="match status" value="1"/>
</dbReference>
<dbReference type="KEGG" id="hadh:FRZ61_38080"/>
<dbReference type="InterPro" id="IPR012382">
    <property type="entry name" value="CobI/CbiL"/>
</dbReference>
<keyword evidence="3" id="KW-0169">Cobalamin biosynthesis</keyword>
<dbReference type="AlphaFoldDB" id="A0A5J6N2D3"/>
<name>A0A5J6N2D3_9PROT</name>
<dbReference type="InterPro" id="IPR014777">
    <property type="entry name" value="4pyrrole_Mease_sub1"/>
</dbReference>
<evidence type="ECO:0000256" key="1">
    <source>
        <dbReference type="ARBA" id="ARBA00004953"/>
    </source>
</evidence>
<reference evidence="10 11" key="1">
    <citation type="submission" date="2019-08" db="EMBL/GenBank/DDBJ databases">
        <title>Hyperibacter terrae gen. nov., sp. nov. and Hyperibacter viscosus sp. nov., two new members in the family Rhodospirillaceae isolated from the rhizosphere of Hypericum perforatum.</title>
        <authorList>
            <person name="Noviana Z."/>
        </authorList>
    </citation>
    <scope>NUCLEOTIDE SEQUENCE [LARGE SCALE GENOMIC DNA]</scope>
    <source>
        <strain evidence="10 11">R5959</strain>
    </source>
</reference>
<comment type="similarity">
    <text evidence="2 7 8">Belongs to the precorrin methyltransferase family.</text>
</comment>
<dbReference type="SUPFAM" id="SSF53790">
    <property type="entry name" value="Tetrapyrrole methylase"/>
    <property type="match status" value="1"/>
</dbReference>
<evidence type="ECO:0000256" key="3">
    <source>
        <dbReference type="ARBA" id="ARBA00022573"/>
    </source>
</evidence>
<dbReference type="PANTHER" id="PTHR43467">
    <property type="entry name" value="COBALT-PRECORRIN-2 C(20)-METHYLTRANSFERASE"/>
    <property type="match status" value="1"/>
</dbReference>
<dbReference type="PANTHER" id="PTHR43467:SF2">
    <property type="entry name" value="COBALT-PRECORRIN-2 C(20)-METHYLTRANSFERASE"/>
    <property type="match status" value="1"/>
</dbReference>